<accession>A0A346NM85</accession>
<keyword evidence="2" id="KW-1003">Cell membrane</keyword>
<evidence type="ECO:0000256" key="2">
    <source>
        <dbReference type="ARBA" id="ARBA00022475"/>
    </source>
</evidence>
<dbReference type="RefSeq" id="WP_117316731.1">
    <property type="nucleotide sequence ID" value="NZ_CP031769.1"/>
</dbReference>
<dbReference type="GO" id="GO:0005886">
    <property type="term" value="C:plasma membrane"/>
    <property type="evidence" value="ECO:0007669"/>
    <property type="project" value="UniProtKB-SubCell"/>
</dbReference>
<evidence type="ECO:0000256" key="1">
    <source>
        <dbReference type="ARBA" id="ARBA00004651"/>
    </source>
</evidence>
<keyword evidence="5 6" id="KW-0472">Membrane</keyword>
<evidence type="ECO:0000256" key="4">
    <source>
        <dbReference type="ARBA" id="ARBA00022989"/>
    </source>
</evidence>
<evidence type="ECO:0000256" key="3">
    <source>
        <dbReference type="ARBA" id="ARBA00022692"/>
    </source>
</evidence>
<name>A0A346NM85_9ALTE</name>
<feature type="transmembrane region" description="Helical" evidence="6">
    <location>
        <begin position="42"/>
        <end position="66"/>
    </location>
</feature>
<feature type="transmembrane region" description="Helical" evidence="6">
    <location>
        <begin position="157"/>
        <end position="177"/>
    </location>
</feature>
<reference evidence="7 8" key="1">
    <citation type="submission" date="2018-08" db="EMBL/GenBank/DDBJ databases">
        <title>Salinimonas sediminis sp. nov., a piezophilic bacterium isolated from a deep-sea sediment sample from the New Britain Trench.</title>
        <authorList>
            <person name="Cao J."/>
        </authorList>
    </citation>
    <scope>NUCLEOTIDE SEQUENCE [LARGE SCALE GENOMIC DNA]</scope>
    <source>
        <strain evidence="7 8">N102</strain>
    </source>
</reference>
<dbReference type="AlphaFoldDB" id="A0A346NM85"/>
<evidence type="ECO:0000256" key="5">
    <source>
        <dbReference type="ARBA" id="ARBA00023136"/>
    </source>
</evidence>
<protein>
    <submittedName>
        <fullName evidence="7">LysE family translocator</fullName>
    </submittedName>
</protein>
<sequence>MNVVWQDFITIALVHLLAVASPGPDFAIVVRNSVAYGRRIAMYTSVGIGLGILIHVAYSIVGLSVVIKTTPWLYQTISYLAAAYLIYLAVGALRSGPTTPSTARQGKQVTRPAIRGRRALWMGFLTNGLNPKATLFFLSLFTAFIDVDTPLPIKLGYGAYLSLATGAWFCFLSYLLSTSSVARLIGEKGYWLDRAMGVLLLGLAAKLVLA</sequence>
<dbReference type="Pfam" id="PF01810">
    <property type="entry name" value="LysE"/>
    <property type="match status" value="1"/>
</dbReference>
<dbReference type="PANTHER" id="PTHR30086:SF20">
    <property type="entry name" value="ARGININE EXPORTER PROTEIN ARGO-RELATED"/>
    <property type="match status" value="1"/>
</dbReference>
<dbReference type="OrthoDB" id="581870at2"/>
<gene>
    <name evidence="7" type="ORF">D0Y50_09815</name>
</gene>
<keyword evidence="4 6" id="KW-1133">Transmembrane helix</keyword>
<feature type="transmembrane region" description="Helical" evidence="6">
    <location>
        <begin position="12"/>
        <end position="30"/>
    </location>
</feature>
<evidence type="ECO:0000313" key="8">
    <source>
        <dbReference type="Proteomes" id="UP000262073"/>
    </source>
</evidence>
<dbReference type="Proteomes" id="UP000262073">
    <property type="component" value="Chromosome"/>
</dbReference>
<organism evidence="7 8">
    <name type="scientific">Salinimonas sediminis</name>
    <dbReference type="NCBI Taxonomy" id="2303538"/>
    <lineage>
        <taxon>Bacteria</taxon>
        <taxon>Pseudomonadati</taxon>
        <taxon>Pseudomonadota</taxon>
        <taxon>Gammaproteobacteria</taxon>
        <taxon>Alteromonadales</taxon>
        <taxon>Alteromonadaceae</taxon>
        <taxon>Alteromonas/Salinimonas group</taxon>
        <taxon>Salinimonas</taxon>
    </lineage>
</organism>
<evidence type="ECO:0000313" key="7">
    <source>
        <dbReference type="EMBL" id="AXR06642.1"/>
    </source>
</evidence>
<dbReference type="KEGG" id="salm:D0Y50_09815"/>
<dbReference type="PANTHER" id="PTHR30086">
    <property type="entry name" value="ARGININE EXPORTER PROTEIN ARGO"/>
    <property type="match status" value="1"/>
</dbReference>
<feature type="transmembrane region" description="Helical" evidence="6">
    <location>
        <begin position="120"/>
        <end position="145"/>
    </location>
</feature>
<keyword evidence="8" id="KW-1185">Reference proteome</keyword>
<feature type="transmembrane region" description="Helical" evidence="6">
    <location>
        <begin position="72"/>
        <end position="93"/>
    </location>
</feature>
<dbReference type="InterPro" id="IPR001123">
    <property type="entry name" value="LeuE-type"/>
</dbReference>
<proteinExistence type="predicted"/>
<keyword evidence="3 6" id="KW-0812">Transmembrane</keyword>
<feature type="transmembrane region" description="Helical" evidence="6">
    <location>
        <begin position="189"/>
        <end position="209"/>
    </location>
</feature>
<dbReference type="EMBL" id="CP031769">
    <property type="protein sequence ID" value="AXR06642.1"/>
    <property type="molecule type" value="Genomic_DNA"/>
</dbReference>
<dbReference type="GO" id="GO:0015171">
    <property type="term" value="F:amino acid transmembrane transporter activity"/>
    <property type="evidence" value="ECO:0007669"/>
    <property type="project" value="TreeGrafter"/>
</dbReference>
<comment type="subcellular location">
    <subcellularLocation>
        <location evidence="1">Cell membrane</location>
        <topology evidence="1">Multi-pass membrane protein</topology>
    </subcellularLocation>
</comment>
<evidence type="ECO:0000256" key="6">
    <source>
        <dbReference type="SAM" id="Phobius"/>
    </source>
</evidence>
<dbReference type="PIRSF" id="PIRSF006324">
    <property type="entry name" value="LeuE"/>
    <property type="match status" value="1"/>
</dbReference>